<evidence type="ECO:0000313" key="2">
    <source>
        <dbReference type="Proteomes" id="UP001183246"/>
    </source>
</evidence>
<evidence type="ECO:0008006" key="3">
    <source>
        <dbReference type="Google" id="ProtNLM"/>
    </source>
</evidence>
<comment type="caution">
    <text evidence="1">The sequence shown here is derived from an EMBL/GenBank/DDBJ whole genome shotgun (WGS) entry which is preliminary data.</text>
</comment>
<organism evidence="1 2">
    <name type="scientific">Streptomyces litchfieldiae</name>
    <dbReference type="NCBI Taxonomy" id="3075543"/>
    <lineage>
        <taxon>Bacteria</taxon>
        <taxon>Bacillati</taxon>
        <taxon>Actinomycetota</taxon>
        <taxon>Actinomycetes</taxon>
        <taxon>Kitasatosporales</taxon>
        <taxon>Streptomycetaceae</taxon>
        <taxon>Streptomyces</taxon>
    </lineage>
</organism>
<reference evidence="2" key="1">
    <citation type="submission" date="2023-07" db="EMBL/GenBank/DDBJ databases">
        <title>30 novel species of actinomycetes from the DSMZ collection.</title>
        <authorList>
            <person name="Nouioui I."/>
        </authorList>
    </citation>
    <scope>NUCLEOTIDE SEQUENCE [LARGE SCALE GENOMIC DNA]</scope>
    <source>
        <strain evidence="2">DSM 44938</strain>
    </source>
</reference>
<gene>
    <name evidence="1" type="ORF">RM590_25615</name>
</gene>
<name>A0ABU2MZJ3_9ACTN</name>
<proteinExistence type="predicted"/>
<dbReference type="EMBL" id="JAVREL010000017">
    <property type="protein sequence ID" value="MDT0345939.1"/>
    <property type="molecule type" value="Genomic_DNA"/>
</dbReference>
<accession>A0ABU2MZJ3</accession>
<dbReference type="Proteomes" id="UP001183246">
    <property type="component" value="Unassembled WGS sequence"/>
</dbReference>
<keyword evidence="2" id="KW-1185">Reference proteome</keyword>
<protein>
    <recommendedName>
        <fullName evidence="3">Phage protein</fullName>
    </recommendedName>
</protein>
<evidence type="ECO:0000313" key="1">
    <source>
        <dbReference type="EMBL" id="MDT0345939.1"/>
    </source>
</evidence>
<dbReference type="RefSeq" id="WP_311707074.1">
    <property type="nucleotide sequence ID" value="NZ_JAVREL010000017.1"/>
</dbReference>
<sequence>MPTKPLTWGPNRLPVPYAAVWNTETPVVARALTIRADGMGLAYRDETPADRDRHGVLWARLRHSPGEGRPNFRALHPHRQRDTMLHKLCHVCGGPASRTPQGWLFLLQRPTSTDQSPHWPEGLFSTKPPICEPCAILAARHCPHLTNPTAIRSRKPRTWGVFGAFYTPTPTGGFASSPTNHHLPYGHPASPWFVAYQLVIELTRCTHAGADVLRIPAGSVAEGEVVPAPAAQPPAR</sequence>